<protein>
    <submittedName>
        <fullName evidence="2">TIR domain-containing protein</fullName>
    </submittedName>
</protein>
<accession>A0A845QM28</accession>
<evidence type="ECO:0000313" key="2">
    <source>
        <dbReference type="EMBL" id="NBH62849.1"/>
    </source>
</evidence>
<dbReference type="Proteomes" id="UP000446866">
    <property type="component" value="Unassembled WGS sequence"/>
</dbReference>
<gene>
    <name evidence="2" type="ORF">D0435_14480</name>
</gene>
<dbReference type="GO" id="GO:0007165">
    <property type="term" value="P:signal transduction"/>
    <property type="evidence" value="ECO:0007669"/>
    <property type="project" value="InterPro"/>
</dbReference>
<dbReference type="SUPFAM" id="SSF52200">
    <property type="entry name" value="Toll/Interleukin receptor TIR domain"/>
    <property type="match status" value="1"/>
</dbReference>
<evidence type="ECO:0000259" key="1">
    <source>
        <dbReference type="Pfam" id="PF13676"/>
    </source>
</evidence>
<proteinExistence type="predicted"/>
<comment type="caution">
    <text evidence="2">The sequence shown here is derived from an EMBL/GenBank/DDBJ whole genome shotgun (WGS) entry which is preliminary data.</text>
</comment>
<feature type="domain" description="TIR" evidence="1">
    <location>
        <begin position="12"/>
        <end position="90"/>
    </location>
</feature>
<dbReference type="InterPro" id="IPR035897">
    <property type="entry name" value="Toll_tir_struct_dom_sf"/>
</dbReference>
<reference evidence="2 3" key="1">
    <citation type="submission" date="2018-08" db="EMBL/GenBank/DDBJ databases">
        <title>Murine metabolic-syndrome-specific gut microbial biobank.</title>
        <authorList>
            <person name="Liu C."/>
        </authorList>
    </citation>
    <scope>NUCLEOTIDE SEQUENCE [LARGE SCALE GENOMIC DNA]</scope>
    <source>
        <strain evidence="2 3">28</strain>
    </source>
</reference>
<keyword evidence="3" id="KW-1185">Reference proteome</keyword>
<dbReference type="InterPro" id="IPR000157">
    <property type="entry name" value="TIR_dom"/>
</dbReference>
<dbReference type="EMBL" id="QXWK01000039">
    <property type="protein sequence ID" value="NBH62849.1"/>
    <property type="molecule type" value="Genomic_DNA"/>
</dbReference>
<name>A0A845QM28_9FIRM</name>
<dbReference type="AlphaFoldDB" id="A0A845QM28"/>
<evidence type="ECO:0000313" key="3">
    <source>
        <dbReference type="Proteomes" id="UP000446866"/>
    </source>
</evidence>
<dbReference type="Pfam" id="PF13676">
    <property type="entry name" value="TIR_2"/>
    <property type="match status" value="1"/>
</dbReference>
<dbReference type="Gene3D" id="3.40.50.10140">
    <property type="entry name" value="Toll/interleukin-1 receptor homology (TIR) domain"/>
    <property type="match status" value="1"/>
</dbReference>
<sequence>MGTIFKRTRDSCPVSESITNSVQEGIDNSSSVLFWITKNFLASSWCKFEMTAFIKKLVEENGKVFMVLDDEISTKELPVFLRDIKYIKKERRDIYEIAGEIIKVLKQELQSGYF</sequence>
<organism evidence="2 3">
    <name type="scientific">Anaerotruncus colihominis</name>
    <dbReference type="NCBI Taxonomy" id="169435"/>
    <lineage>
        <taxon>Bacteria</taxon>
        <taxon>Bacillati</taxon>
        <taxon>Bacillota</taxon>
        <taxon>Clostridia</taxon>
        <taxon>Eubacteriales</taxon>
        <taxon>Oscillospiraceae</taxon>
        <taxon>Anaerotruncus</taxon>
    </lineage>
</organism>